<dbReference type="RefSeq" id="WP_167225551.1">
    <property type="nucleotide sequence ID" value="NZ_VUYU01000008.1"/>
</dbReference>
<sequence length="85" mass="9981">MKSLVAAWKQHFTRIFHAYEMTVHKQNGKYEYIFSWNDGMAMIINLPNWNKNEEPVNITASIILWPAWHYRERSAAILTGEAGNE</sequence>
<protein>
    <submittedName>
        <fullName evidence="1">Uncharacterized protein</fullName>
    </submittedName>
</protein>
<name>A0ABX0LJG2_9BURK</name>
<comment type="caution">
    <text evidence="1">The sequence shown here is derived from an EMBL/GenBank/DDBJ whole genome shotgun (WGS) entry which is preliminary data.</text>
</comment>
<keyword evidence="2" id="KW-1185">Reference proteome</keyword>
<gene>
    <name evidence="1" type="ORF">F0185_14505</name>
</gene>
<proteinExistence type="predicted"/>
<dbReference type="Proteomes" id="UP000785613">
    <property type="component" value="Unassembled WGS sequence"/>
</dbReference>
<reference evidence="1 2" key="1">
    <citation type="submission" date="2019-09" db="EMBL/GenBank/DDBJ databases">
        <title>Taxonomy of Antarctic Massilia spp.: description of Massilia rubra sp. nov., Massilia aquatica sp. nov., Massilia mucilaginosa sp. nov., Massilia frigida sp. nov. isolated from streams, lakes and regoliths.</title>
        <authorList>
            <person name="Holochova P."/>
            <person name="Sedlacek I."/>
            <person name="Kralova S."/>
            <person name="Maslanova I."/>
            <person name="Busse H.-J."/>
            <person name="Stankova E."/>
            <person name="Vrbovska V."/>
            <person name="Kovarovic V."/>
            <person name="Bartak M."/>
            <person name="Svec P."/>
            <person name="Pantucek R."/>
        </authorList>
    </citation>
    <scope>NUCLEOTIDE SEQUENCE [LARGE SCALE GENOMIC DNA]</scope>
    <source>
        <strain evidence="1 2">CCM 8692</strain>
    </source>
</reference>
<evidence type="ECO:0000313" key="1">
    <source>
        <dbReference type="EMBL" id="NHZ34784.1"/>
    </source>
</evidence>
<dbReference type="EMBL" id="VUYU01000008">
    <property type="protein sequence ID" value="NHZ34784.1"/>
    <property type="molecule type" value="Genomic_DNA"/>
</dbReference>
<accession>A0ABX0LJG2</accession>
<organism evidence="1 2">
    <name type="scientific">Massilia rubra</name>
    <dbReference type="NCBI Taxonomy" id="2607910"/>
    <lineage>
        <taxon>Bacteria</taxon>
        <taxon>Pseudomonadati</taxon>
        <taxon>Pseudomonadota</taxon>
        <taxon>Betaproteobacteria</taxon>
        <taxon>Burkholderiales</taxon>
        <taxon>Oxalobacteraceae</taxon>
        <taxon>Telluria group</taxon>
        <taxon>Massilia</taxon>
    </lineage>
</organism>
<evidence type="ECO:0000313" key="2">
    <source>
        <dbReference type="Proteomes" id="UP000785613"/>
    </source>
</evidence>